<feature type="compositionally biased region" description="Pro residues" evidence="1">
    <location>
        <begin position="13"/>
        <end position="29"/>
    </location>
</feature>
<proteinExistence type="predicted"/>
<reference evidence="2" key="1">
    <citation type="journal article" date="2020" name="Stud. Mycol.">
        <title>101 Dothideomycetes genomes: a test case for predicting lifestyles and emergence of pathogens.</title>
        <authorList>
            <person name="Haridas S."/>
            <person name="Albert R."/>
            <person name="Binder M."/>
            <person name="Bloem J."/>
            <person name="Labutti K."/>
            <person name="Salamov A."/>
            <person name="Andreopoulos B."/>
            <person name="Baker S."/>
            <person name="Barry K."/>
            <person name="Bills G."/>
            <person name="Bluhm B."/>
            <person name="Cannon C."/>
            <person name="Castanera R."/>
            <person name="Culley D."/>
            <person name="Daum C."/>
            <person name="Ezra D."/>
            <person name="Gonzalez J."/>
            <person name="Henrissat B."/>
            <person name="Kuo A."/>
            <person name="Liang C."/>
            <person name="Lipzen A."/>
            <person name="Lutzoni F."/>
            <person name="Magnuson J."/>
            <person name="Mondo S."/>
            <person name="Nolan M."/>
            <person name="Ohm R."/>
            <person name="Pangilinan J."/>
            <person name="Park H.-J."/>
            <person name="Ramirez L."/>
            <person name="Alfaro M."/>
            <person name="Sun H."/>
            <person name="Tritt A."/>
            <person name="Yoshinaga Y."/>
            <person name="Zwiers L.-H."/>
            <person name="Turgeon B."/>
            <person name="Goodwin S."/>
            <person name="Spatafora J."/>
            <person name="Crous P."/>
            <person name="Grigoriev I."/>
        </authorList>
    </citation>
    <scope>NUCLEOTIDE SEQUENCE</scope>
    <source>
        <strain evidence="2">CBS 122681</strain>
    </source>
</reference>
<protein>
    <submittedName>
        <fullName evidence="2">Uncharacterized protein</fullName>
    </submittedName>
</protein>
<feature type="region of interest" description="Disordered" evidence="1">
    <location>
        <begin position="1"/>
        <end position="57"/>
    </location>
</feature>
<dbReference type="EMBL" id="MU004492">
    <property type="protein sequence ID" value="KAF2649434.1"/>
    <property type="molecule type" value="Genomic_DNA"/>
</dbReference>
<evidence type="ECO:0000256" key="1">
    <source>
        <dbReference type="SAM" id="MobiDB-lite"/>
    </source>
</evidence>
<accession>A0A6A6STC3</accession>
<evidence type="ECO:0000313" key="3">
    <source>
        <dbReference type="Proteomes" id="UP000799324"/>
    </source>
</evidence>
<dbReference type="Proteomes" id="UP000799324">
    <property type="component" value="Unassembled WGS sequence"/>
</dbReference>
<sequence>MPVSAMRMDLPAPTDPPARIQPPPLSSPPPEREGRVLSSGSDVRFSVHSQPDDVHAPDATKARARCQSHPYPQDDQQLCQFQSLNFCGHAPHNFGTGCEQHCIDPRNFHLDHTSSPSRSRVTSQELTQPSCGLTPKRLRSRLRDHEHDELGQCFLALEALPVVNSDRNHDAKGEVRVRQT</sequence>
<organism evidence="2 3">
    <name type="scientific">Lophiostoma macrostomum CBS 122681</name>
    <dbReference type="NCBI Taxonomy" id="1314788"/>
    <lineage>
        <taxon>Eukaryota</taxon>
        <taxon>Fungi</taxon>
        <taxon>Dikarya</taxon>
        <taxon>Ascomycota</taxon>
        <taxon>Pezizomycotina</taxon>
        <taxon>Dothideomycetes</taxon>
        <taxon>Pleosporomycetidae</taxon>
        <taxon>Pleosporales</taxon>
        <taxon>Lophiostomataceae</taxon>
        <taxon>Lophiostoma</taxon>
    </lineage>
</organism>
<gene>
    <name evidence="2" type="ORF">K491DRAFT_200454</name>
</gene>
<keyword evidence="3" id="KW-1185">Reference proteome</keyword>
<dbReference type="AlphaFoldDB" id="A0A6A6STC3"/>
<evidence type="ECO:0000313" key="2">
    <source>
        <dbReference type="EMBL" id="KAF2649434.1"/>
    </source>
</evidence>
<name>A0A6A6STC3_9PLEO</name>